<evidence type="ECO:0000256" key="9">
    <source>
        <dbReference type="ARBA" id="ARBA00022842"/>
    </source>
</evidence>
<evidence type="ECO:0000256" key="7">
    <source>
        <dbReference type="ARBA" id="ARBA00022801"/>
    </source>
</evidence>
<feature type="compositionally biased region" description="Low complexity" evidence="16">
    <location>
        <begin position="573"/>
        <end position="586"/>
    </location>
</feature>
<evidence type="ECO:0000259" key="17">
    <source>
        <dbReference type="PROSITE" id="PS50112"/>
    </source>
</evidence>
<dbReference type="InterPro" id="IPR029016">
    <property type="entry name" value="GAF-like_dom_sf"/>
</dbReference>
<evidence type="ECO:0000313" key="18">
    <source>
        <dbReference type="EMBL" id="TXS33534.1"/>
    </source>
</evidence>
<reference evidence="18" key="1">
    <citation type="submission" date="2018-10" db="EMBL/GenBank/DDBJ databases">
        <authorList>
            <person name="Hariharan J."/>
            <person name="Choudoir M.J."/>
            <person name="Diebold P."/>
            <person name="Panke-Buisse K."/>
            <person name="Campbell A.N."/>
            <person name="Buckley D.H."/>
        </authorList>
    </citation>
    <scope>NUCLEOTIDE SEQUENCE</scope>
    <source>
        <strain evidence="18">Gb1</strain>
    </source>
</reference>
<comment type="caution">
    <text evidence="18">The sequence shown here is derived from an EMBL/GenBank/DDBJ whole genome shotgun (WGS) entry which is preliminary data.</text>
</comment>
<dbReference type="FunFam" id="3.60.40.10:FF:000005">
    <property type="entry name" value="Serine/threonine protein phosphatase"/>
    <property type="match status" value="1"/>
</dbReference>
<dbReference type="NCBIfam" id="TIGR00229">
    <property type="entry name" value="sensory_box"/>
    <property type="match status" value="1"/>
</dbReference>
<sequence>MRSAEGLLEIGFMRTVFDSLGAGVFVTELTGRLTACNPRAQQLLGRPQKAMLGHDLHDLLHRRPDGGTLPRSECGMLAVLDSEQPAEGSEELFLRGDGSLVPIIWAATPLRHEGRMEGSVVVFHDFSLHRDAAEQTAAHLAALEGLTARLTMVAEVSTVLISALETPEMLDRLAGLLVPDMGDWAAIDVRTAGQSGEMRRVAVRAPHDPRTAEALRGPLPPLPESTRSAVVQALRSAEPVALDADDLAEAPDSPLASAHRELFDRLGGSCAVVVPLYTRRQVFGALTVARVEPGSSYSEAELFVLADIARRAGLVMEAGELFEQQRHVAETMQRQLLTPLPQVDHLELAARYLPAESAAEIGGDWYDSFLLSDGVLTMVIGDVVGHDLKAAAHMAEVRNMLRALAWDRTEPPSLIMRRLDEAMTHTSDAPMATCVFARIEGAEGGPWKLHWVNAGHPPPLLITADGHTRFLEAGHGPLLGLSSALHMGLGWPDAQADLPPRSTLLLYTDGLVESRTRDIEAGLDTLRRHAAALARRDIEDFLDELLRRIDPSGDDVALLVLRTPAAGVGAGPGEAPAQQAHSPAAANRGAPGSRIEDTPVRDTSEPG</sequence>
<dbReference type="GO" id="GO:0004722">
    <property type="term" value="F:protein serine/threonine phosphatase activity"/>
    <property type="evidence" value="ECO:0007669"/>
    <property type="project" value="UniProtKB-EC"/>
</dbReference>
<dbReference type="PANTHER" id="PTHR43156:SF2">
    <property type="entry name" value="STAGE II SPORULATION PROTEIN E"/>
    <property type="match status" value="1"/>
</dbReference>
<dbReference type="GO" id="GO:0016301">
    <property type="term" value="F:kinase activity"/>
    <property type="evidence" value="ECO:0007669"/>
    <property type="project" value="UniProtKB-KW"/>
</dbReference>
<dbReference type="SUPFAM" id="SSF55785">
    <property type="entry name" value="PYP-like sensor domain (PAS domain)"/>
    <property type="match status" value="1"/>
</dbReference>
<dbReference type="Gene3D" id="3.30.450.40">
    <property type="match status" value="1"/>
</dbReference>
<dbReference type="GO" id="GO:0005524">
    <property type="term" value="F:ATP binding"/>
    <property type="evidence" value="ECO:0007669"/>
    <property type="project" value="UniProtKB-KW"/>
</dbReference>
<feature type="region of interest" description="Disordered" evidence="16">
    <location>
        <begin position="567"/>
        <end position="607"/>
    </location>
</feature>
<dbReference type="InterPro" id="IPR001932">
    <property type="entry name" value="PPM-type_phosphatase-like_dom"/>
</dbReference>
<dbReference type="InterPro" id="IPR035965">
    <property type="entry name" value="PAS-like_dom_sf"/>
</dbReference>
<dbReference type="CDD" id="cd00130">
    <property type="entry name" value="PAS"/>
    <property type="match status" value="1"/>
</dbReference>
<dbReference type="Gene3D" id="3.60.40.10">
    <property type="entry name" value="PPM-type phosphatase domain"/>
    <property type="match status" value="1"/>
</dbReference>
<keyword evidence="8" id="KW-0067">ATP-binding</keyword>
<evidence type="ECO:0000256" key="5">
    <source>
        <dbReference type="ARBA" id="ARBA00022741"/>
    </source>
</evidence>
<dbReference type="EMBL" id="RDBM01000011">
    <property type="protein sequence ID" value="TXS33534.1"/>
    <property type="molecule type" value="Genomic_DNA"/>
</dbReference>
<keyword evidence="2" id="KW-0597">Phosphoprotein</keyword>
<evidence type="ECO:0000256" key="3">
    <source>
        <dbReference type="ARBA" id="ARBA00022679"/>
    </source>
</evidence>
<feature type="domain" description="PAS" evidence="17">
    <location>
        <begin position="9"/>
        <end position="61"/>
    </location>
</feature>
<dbReference type="SMART" id="SM00091">
    <property type="entry name" value="PAS"/>
    <property type="match status" value="1"/>
</dbReference>
<evidence type="ECO:0000256" key="2">
    <source>
        <dbReference type="ARBA" id="ARBA00022553"/>
    </source>
</evidence>
<keyword evidence="3" id="KW-0808">Transferase</keyword>
<evidence type="ECO:0000256" key="6">
    <source>
        <dbReference type="ARBA" id="ARBA00022777"/>
    </source>
</evidence>
<dbReference type="Gene3D" id="3.30.450.20">
    <property type="entry name" value="PAS domain"/>
    <property type="match status" value="1"/>
</dbReference>
<dbReference type="InterPro" id="IPR052016">
    <property type="entry name" value="Bact_Sigma-Reg"/>
</dbReference>
<dbReference type="RefSeq" id="WP_147982709.1">
    <property type="nucleotide sequence ID" value="NZ_RDBM01000011.1"/>
</dbReference>
<dbReference type="Pfam" id="PF07228">
    <property type="entry name" value="SpoIIE"/>
    <property type="match status" value="1"/>
</dbReference>
<keyword evidence="5" id="KW-0547">Nucleotide-binding</keyword>
<protein>
    <recommendedName>
        <fullName evidence="1">protein-serine/threonine phosphatase</fullName>
        <ecNumber evidence="1">3.1.3.16</ecNumber>
    </recommendedName>
    <alternativeName>
        <fullName evidence="15">Protein-serine/threonine phosphatase</fullName>
    </alternativeName>
    <alternativeName>
        <fullName evidence="14">Serine/threonine-protein kinase</fullName>
    </alternativeName>
</protein>
<dbReference type="SUPFAM" id="SSF55781">
    <property type="entry name" value="GAF domain-like"/>
    <property type="match status" value="1"/>
</dbReference>
<evidence type="ECO:0000256" key="13">
    <source>
        <dbReference type="ARBA" id="ARBA00056274"/>
    </source>
</evidence>
<evidence type="ECO:0000256" key="16">
    <source>
        <dbReference type="SAM" id="MobiDB-lite"/>
    </source>
</evidence>
<dbReference type="EC" id="3.1.3.16" evidence="1"/>
<dbReference type="PANTHER" id="PTHR43156">
    <property type="entry name" value="STAGE II SPORULATION PROTEIN E-RELATED"/>
    <property type="match status" value="1"/>
</dbReference>
<keyword evidence="10" id="KW-0904">Protein phosphatase</keyword>
<comment type="catalytic activity">
    <reaction evidence="12">
        <text>O-phospho-L-seryl-[protein] + H2O = L-seryl-[protein] + phosphate</text>
        <dbReference type="Rhea" id="RHEA:20629"/>
        <dbReference type="Rhea" id="RHEA-COMP:9863"/>
        <dbReference type="Rhea" id="RHEA-COMP:11604"/>
        <dbReference type="ChEBI" id="CHEBI:15377"/>
        <dbReference type="ChEBI" id="CHEBI:29999"/>
        <dbReference type="ChEBI" id="CHEBI:43474"/>
        <dbReference type="ChEBI" id="CHEBI:83421"/>
        <dbReference type="EC" id="3.1.3.16"/>
    </reaction>
</comment>
<proteinExistence type="predicted"/>
<dbReference type="Pfam" id="PF08448">
    <property type="entry name" value="PAS_4"/>
    <property type="match status" value="1"/>
</dbReference>
<keyword evidence="11" id="KW-0464">Manganese</keyword>
<keyword evidence="7" id="KW-0378">Hydrolase</keyword>
<evidence type="ECO:0000256" key="4">
    <source>
        <dbReference type="ARBA" id="ARBA00022723"/>
    </source>
</evidence>
<dbReference type="InterPro" id="IPR036457">
    <property type="entry name" value="PPM-type-like_dom_sf"/>
</dbReference>
<dbReference type="InterPro" id="IPR003018">
    <property type="entry name" value="GAF"/>
</dbReference>
<accession>A0A652LCY2</accession>
<name>A0A652LCY2_9ACTN</name>
<evidence type="ECO:0000256" key="14">
    <source>
        <dbReference type="ARBA" id="ARBA00075117"/>
    </source>
</evidence>
<dbReference type="InterPro" id="IPR000014">
    <property type="entry name" value="PAS"/>
</dbReference>
<keyword evidence="4" id="KW-0479">Metal-binding</keyword>
<organism evidence="18">
    <name type="scientific">Streptomyces sp. gb1(2016)</name>
    <dbReference type="NCBI Taxonomy" id="1828321"/>
    <lineage>
        <taxon>Bacteria</taxon>
        <taxon>Bacillati</taxon>
        <taxon>Actinomycetota</taxon>
        <taxon>Actinomycetes</taxon>
        <taxon>Kitasatosporales</taxon>
        <taxon>Streptomycetaceae</taxon>
        <taxon>Streptomyces</taxon>
    </lineage>
</organism>
<evidence type="ECO:0000256" key="15">
    <source>
        <dbReference type="ARBA" id="ARBA00081350"/>
    </source>
</evidence>
<evidence type="ECO:0000256" key="12">
    <source>
        <dbReference type="ARBA" id="ARBA00047761"/>
    </source>
</evidence>
<evidence type="ECO:0000256" key="10">
    <source>
        <dbReference type="ARBA" id="ARBA00022912"/>
    </source>
</evidence>
<evidence type="ECO:0000256" key="11">
    <source>
        <dbReference type="ARBA" id="ARBA00023211"/>
    </source>
</evidence>
<keyword evidence="9" id="KW-0460">Magnesium</keyword>
<evidence type="ECO:0000256" key="1">
    <source>
        <dbReference type="ARBA" id="ARBA00013081"/>
    </source>
</evidence>
<dbReference type="GO" id="GO:0046872">
    <property type="term" value="F:metal ion binding"/>
    <property type="evidence" value="ECO:0007669"/>
    <property type="project" value="UniProtKB-KW"/>
</dbReference>
<comment type="function">
    <text evidence="13">Primarily acts as an independent SigF regulator that is sensitive to the osmosensory signal, mediating the cross talk of PknD with the SigF regulon. Possesses both phosphatase and kinase activities. The kinase domain functions as a classic anti-sigma factor-like kinase to phosphorylate the anti-anti-sigma factor domain at the canonical regulatory site, and the phosphatase domain antagonizes this activity.</text>
</comment>
<feature type="compositionally biased region" description="Basic and acidic residues" evidence="16">
    <location>
        <begin position="594"/>
        <end position="607"/>
    </location>
</feature>
<dbReference type="PROSITE" id="PS50112">
    <property type="entry name" value="PAS"/>
    <property type="match status" value="1"/>
</dbReference>
<dbReference type="SMART" id="SM00331">
    <property type="entry name" value="PP2C_SIG"/>
    <property type="match status" value="1"/>
</dbReference>
<gene>
    <name evidence="18" type="ORF">EAO74_04080</name>
</gene>
<dbReference type="InterPro" id="IPR013656">
    <property type="entry name" value="PAS_4"/>
</dbReference>
<keyword evidence="6" id="KW-0418">Kinase</keyword>
<dbReference type="Pfam" id="PF01590">
    <property type="entry name" value="GAF"/>
    <property type="match status" value="1"/>
</dbReference>
<dbReference type="AlphaFoldDB" id="A0A652LCY2"/>
<evidence type="ECO:0000256" key="8">
    <source>
        <dbReference type="ARBA" id="ARBA00022840"/>
    </source>
</evidence>
<dbReference type="SUPFAM" id="SSF81606">
    <property type="entry name" value="PP2C-like"/>
    <property type="match status" value="1"/>
</dbReference>